<feature type="compositionally biased region" description="Basic and acidic residues" evidence="4">
    <location>
        <begin position="1006"/>
        <end position="1019"/>
    </location>
</feature>
<sequence length="1691" mass="185731">MEVNDTELEEGEASCYYKDDDENFDPDVDLAYLEEKLDQVLGHFQKDFEGGAFAENLGAKYGGYGSFLPTYERSMSVLSTPKTPQGNCNTSRSPKSLMEEGASQNLNASSNALPIVRLGTASSSARLSHNSRALGGVSVKEGSCVPSTQVAERCSLKDETSNRSGNSTDQRTLKVRIKMNSDNTAGKNVAIYSGLGLNSPSSSFGNSPEESGEMPPPSQVTVDESPTDIIQVMTSFPVPGDVLMSPLHDSLICLTRKKKLYQQKMVPPSKGHQERSSLSVEEPASTQGKKLLKEPKVEVTGKGEKQVELKIENVMNIKNDMKILIKKKSETDTLGGKELLSNGYQTLHLSNSGGDVSGCVIGRTPKVSQVTNENEVKGRLSLSELAKEESLELISGHGCDKNEKQNSRCGSVENVWKQSVKNSHKDSPGDIRDEGKSKGYKFFASIDYSGASKCKEELDLHTQNAGDEITYPDQEKTNVPGKKEKLSFEGKIKSKRKPKNEKQPVTLRKESLGVEMGVVPKDKLNGGYGVSLSSRKVQKLKSQKDTVRDNRRDSLGGKVLEPRDKMDVAERLTDDIEVECKSSKDKPSEKLSCKMVDNRLISGGSVKDAPTTCHPTMENGLSSENVPAAAASFVIEEDWVCCDRCQKWRLLPFGKKPEQLPEKWLCSMLDWLGPGMNRCDISEEETTKALNALYQLPSSESLTNPQTHANRTSSVVPSGHAQHLDPNYQNLNSNGMSSRGKKKHGVKETPIAGSGNGLLNSYLQEPVKCTSLNDMNQPTLVSNPMKKSSAQLLIKLQNLGMEEKQKEKQRIGGDAKKVRLKHKKDTDHYTCGTSKKPKRADMLHADKDQNSDINLGRVGLTSSNGVLTHALDQDGKYNEFCYSEDTKDKVQMSAKKTGLQTQVSLDGGPLDVRTCNNGDSSVKKKRMREWQDNQNNVETFQNCVHEGRVYTKEESSESGSRKEKKARILKIDGKESSTSNVDDKSDRKSRVTKIVVSGTKAHSIDAMKMDRTIVKDQQPKNHSKRNASQQTLEDANALKRDLGSGHVSLAATSSSSKISRSRKIRGNFEEVKSSPVESVSSSPLRTSNSDRLTTARGDGFGKDDAVCGGFSLTSNSNRCWDGDGNVNVDRLWTSRMEKTSDCSRPESHKFSTAVYHEGDADGEFSVKGKPSSVSKTTTMDLHHSHNDNRENKNHPEDAVFLKKSGEICLQSKDNIRGSTYDLDRHKMKILDPTNEYSKRSQRYVSEIDHNHNVRNKLPEECSIKPVKVKDEKSRGDNTGQGSSDSAVETQLKRKDYDVSDEKLGATQIPIRKEAALQNMNQDSECGQKQSYSRSGKPILSSNSHSELKGGIKKVEEEDGERKEGARSHGSRAVAGSEREYVFQGLPVGSTVNGNVPKSLKQSGTATNKNGVNRNMGHLKPDHHGARDVSASSPVISSSSLSATKTLNQAKSSRDYAELLKKSEFDMESNVAYFKAALEFLQGAALLECCSSEKGKHGDMTPLQVYSTTAKLCESCAHEYEKHKEVASAALAYKCMEVAYMRVVYCKHSSTTRDWQELQATLNMPTQGESPSSSASDIDNLNNQVTAEKAILPKGAGSHVAGNHVVVARNRSNFVRLLDFTQDVNCAMEASRKSQSAFSAACLAVEDAHKNDCISSIRRVIDFSFHDVEELVRLVQLAIKAIGRSKLGDARD</sequence>
<evidence type="ECO:0000259" key="5">
    <source>
        <dbReference type="PROSITE" id="PS51050"/>
    </source>
</evidence>
<feature type="region of interest" description="Disordered" evidence="4">
    <location>
        <begin position="1320"/>
        <end position="1377"/>
    </location>
</feature>
<feature type="region of interest" description="Disordered" evidence="4">
    <location>
        <begin position="699"/>
        <end position="752"/>
    </location>
</feature>
<keyword evidence="2" id="KW-0863">Zinc-finger</keyword>
<feature type="region of interest" description="Disordered" evidence="4">
    <location>
        <begin position="1255"/>
        <end position="1293"/>
    </location>
</feature>
<keyword evidence="1" id="KW-0479">Metal-binding</keyword>
<reference evidence="6 7" key="1">
    <citation type="journal article" date="2023" name="G3 (Bethesda)">
        <title>A chromosome-length genome assembly and annotation of blackberry (Rubus argutus, cv. 'Hillquist').</title>
        <authorList>
            <person name="Bruna T."/>
            <person name="Aryal R."/>
            <person name="Dudchenko O."/>
            <person name="Sargent D.J."/>
            <person name="Mead D."/>
            <person name="Buti M."/>
            <person name="Cavallini A."/>
            <person name="Hytonen T."/>
            <person name="Andres J."/>
            <person name="Pham M."/>
            <person name="Weisz D."/>
            <person name="Mascagni F."/>
            <person name="Usai G."/>
            <person name="Natali L."/>
            <person name="Bassil N."/>
            <person name="Fernandez G.E."/>
            <person name="Lomsadze A."/>
            <person name="Armour M."/>
            <person name="Olukolu B."/>
            <person name="Poorten T."/>
            <person name="Britton C."/>
            <person name="Davik J."/>
            <person name="Ashrafi H."/>
            <person name="Aiden E.L."/>
            <person name="Borodovsky M."/>
            <person name="Worthington M."/>
        </authorList>
    </citation>
    <scope>NUCLEOTIDE SEQUENCE [LARGE SCALE GENOMIC DNA]</scope>
    <source>
        <strain evidence="6">PI 553951</strain>
    </source>
</reference>
<feature type="region of interest" description="Disordered" evidence="4">
    <location>
        <begin position="197"/>
        <end position="222"/>
    </location>
</feature>
<dbReference type="PANTHER" id="PTHR46524:SF12">
    <property type="entry name" value="CW-TYPE DOMAIN-CONTAINING PROTEIN"/>
    <property type="match status" value="1"/>
</dbReference>
<feature type="region of interest" description="Disordered" evidence="4">
    <location>
        <begin position="535"/>
        <end position="558"/>
    </location>
</feature>
<feature type="compositionally biased region" description="Acidic residues" evidence="4">
    <location>
        <begin position="1"/>
        <end position="12"/>
    </location>
</feature>
<comment type="caution">
    <text evidence="6">The sequence shown here is derived from an EMBL/GenBank/DDBJ whole genome shotgun (WGS) entry which is preliminary data.</text>
</comment>
<organism evidence="6 7">
    <name type="scientific">Rubus argutus</name>
    <name type="common">Southern blackberry</name>
    <dbReference type="NCBI Taxonomy" id="59490"/>
    <lineage>
        <taxon>Eukaryota</taxon>
        <taxon>Viridiplantae</taxon>
        <taxon>Streptophyta</taxon>
        <taxon>Embryophyta</taxon>
        <taxon>Tracheophyta</taxon>
        <taxon>Spermatophyta</taxon>
        <taxon>Magnoliopsida</taxon>
        <taxon>eudicotyledons</taxon>
        <taxon>Gunneridae</taxon>
        <taxon>Pentapetalae</taxon>
        <taxon>rosids</taxon>
        <taxon>fabids</taxon>
        <taxon>Rosales</taxon>
        <taxon>Rosaceae</taxon>
        <taxon>Rosoideae</taxon>
        <taxon>Rosoideae incertae sedis</taxon>
        <taxon>Rubus</taxon>
    </lineage>
</organism>
<feature type="region of interest" description="Disordered" evidence="4">
    <location>
        <begin position="1069"/>
        <end position="1096"/>
    </location>
</feature>
<dbReference type="PANTHER" id="PTHR46524">
    <property type="entry name" value="CW-TYPE ZINC FINGER"/>
    <property type="match status" value="1"/>
</dbReference>
<feature type="region of interest" description="Disordered" evidence="4">
    <location>
        <begin position="1392"/>
        <end position="1437"/>
    </location>
</feature>
<feature type="compositionally biased region" description="Low complexity" evidence="4">
    <location>
        <begin position="1073"/>
        <end position="1083"/>
    </location>
</feature>
<feature type="region of interest" description="Disordered" evidence="4">
    <location>
        <begin position="950"/>
        <end position="992"/>
    </location>
</feature>
<name>A0AAW1XAP1_RUBAR</name>
<feature type="compositionally biased region" description="Polar residues" evidence="4">
    <location>
        <begin position="1392"/>
        <end position="1412"/>
    </location>
</feature>
<feature type="domain" description="CW-type" evidence="5">
    <location>
        <begin position="633"/>
        <end position="687"/>
    </location>
</feature>
<feature type="compositionally biased region" description="Polar residues" evidence="4">
    <location>
        <begin position="276"/>
        <end position="288"/>
    </location>
</feature>
<proteinExistence type="predicted"/>
<feature type="compositionally biased region" description="Basic and acidic residues" evidence="4">
    <location>
        <begin position="1255"/>
        <end position="1275"/>
    </location>
</feature>
<dbReference type="InterPro" id="IPR056406">
    <property type="entry name" value="THD_CWZF3/5/7"/>
</dbReference>
<keyword evidence="3" id="KW-0862">Zinc</keyword>
<feature type="compositionally biased region" description="Basic and acidic residues" evidence="4">
    <location>
        <begin position="1180"/>
        <end position="1194"/>
    </location>
</feature>
<dbReference type="PROSITE" id="PS51050">
    <property type="entry name" value="ZF_CW"/>
    <property type="match status" value="1"/>
</dbReference>
<feature type="compositionally biased region" description="Basic and acidic residues" evidence="4">
    <location>
        <begin position="1345"/>
        <end position="1366"/>
    </location>
</feature>
<evidence type="ECO:0000256" key="1">
    <source>
        <dbReference type="ARBA" id="ARBA00022723"/>
    </source>
</evidence>
<dbReference type="Gene3D" id="3.30.40.100">
    <property type="match status" value="1"/>
</dbReference>
<evidence type="ECO:0000256" key="2">
    <source>
        <dbReference type="ARBA" id="ARBA00022771"/>
    </source>
</evidence>
<gene>
    <name evidence="6" type="ORF">M0R45_020908</name>
</gene>
<evidence type="ECO:0000313" key="6">
    <source>
        <dbReference type="EMBL" id="KAK9933732.1"/>
    </source>
</evidence>
<feature type="compositionally biased region" description="Basic and acidic residues" evidence="4">
    <location>
        <begin position="542"/>
        <end position="558"/>
    </location>
</feature>
<dbReference type="EMBL" id="JBEDUW010000004">
    <property type="protein sequence ID" value="KAK9933732.1"/>
    <property type="molecule type" value="Genomic_DNA"/>
</dbReference>
<dbReference type="InterPro" id="IPR055300">
    <property type="entry name" value="CWZF3/5/7"/>
</dbReference>
<feature type="compositionally biased region" description="Polar residues" evidence="4">
    <location>
        <begin position="1276"/>
        <end position="1288"/>
    </location>
</feature>
<dbReference type="InterPro" id="IPR011124">
    <property type="entry name" value="Znf_CW"/>
</dbReference>
<feature type="compositionally biased region" description="Polar residues" evidence="4">
    <location>
        <begin position="197"/>
        <end position="206"/>
    </location>
</feature>
<evidence type="ECO:0000256" key="3">
    <source>
        <dbReference type="ARBA" id="ARBA00022833"/>
    </source>
</evidence>
<feature type="region of interest" description="Disordered" evidence="4">
    <location>
        <begin position="1"/>
        <end position="23"/>
    </location>
</feature>
<feature type="compositionally biased region" description="Polar residues" evidence="4">
    <location>
        <begin position="727"/>
        <end position="737"/>
    </location>
</feature>
<dbReference type="GO" id="GO:0008270">
    <property type="term" value="F:zinc ion binding"/>
    <property type="evidence" value="ECO:0007669"/>
    <property type="project" value="UniProtKB-KW"/>
</dbReference>
<evidence type="ECO:0000313" key="7">
    <source>
        <dbReference type="Proteomes" id="UP001457282"/>
    </source>
</evidence>
<dbReference type="Pfam" id="PF24756">
    <property type="entry name" value="THD_CWZF3-5-7"/>
    <property type="match status" value="1"/>
</dbReference>
<feature type="region of interest" description="Disordered" evidence="4">
    <location>
        <begin position="1006"/>
        <end position="1031"/>
    </location>
</feature>
<feature type="region of interest" description="Disordered" evidence="4">
    <location>
        <begin position="1161"/>
        <end position="1194"/>
    </location>
</feature>
<accession>A0AAW1XAP1</accession>
<feature type="compositionally biased region" description="Polar residues" evidence="4">
    <location>
        <begin position="699"/>
        <end position="716"/>
    </location>
</feature>
<protein>
    <recommendedName>
        <fullName evidence="5">CW-type domain-containing protein</fullName>
    </recommendedName>
</protein>
<feature type="compositionally biased region" description="Basic and acidic residues" evidence="4">
    <location>
        <begin position="950"/>
        <end position="961"/>
    </location>
</feature>
<feature type="region of interest" description="Disordered" evidence="4">
    <location>
        <begin position="264"/>
        <end position="291"/>
    </location>
</feature>
<evidence type="ECO:0000256" key="4">
    <source>
        <dbReference type="SAM" id="MobiDB-lite"/>
    </source>
</evidence>
<feature type="compositionally biased region" description="Basic and acidic residues" evidence="4">
    <location>
        <begin position="969"/>
        <end position="989"/>
    </location>
</feature>
<keyword evidence="7" id="KW-1185">Reference proteome</keyword>
<feature type="compositionally biased region" description="Polar residues" evidence="4">
    <location>
        <begin position="1320"/>
        <end position="1344"/>
    </location>
</feature>
<dbReference type="Pfam" id="PF07496">
    <property type="entry name" value="zf-CW"/>
    <property type="match status" value="1"/>
</dbReference>
<dbReference type="Proteomes" id="UP001457282">
    <property type="component" value="Unassembled WGS sequence"/>
</dbReference>